<dbReference type="Pfam" id="PF02801">
    <property type="entry name" value="Ketoacyl-synt_C"/>
    <property type="match status" value="1"/>
</dbReference>
<dbReference type="Pfam" id="PF00975">
    <property type="entry name" value="Thioesterase"/>
    <property type="match status" value="1"/>
</dbReference>
<dbReference type="Proteomes" id="UP000439903">
    <property type="component" value="Unassembled WGS sequence"/>
</dbReference>
<dbReference type="InterPro" id="IPR009081">
    <property type="entry name" value="PP-bd_ACP"/>
</dbReference>
<dbReference type="PROSITE" id="PS00606">
    <property type="entry name" value="KS3_1"/>
    <property type="match status" value="1"/>
</dbReference>
<dbReference type="InterPro" id="IPR029058">
    <property type="entry name" value="AB_hydrolase_fold"/>
</dbReference>
<keyword evidence="7" id="KW-1133">Transmembrane helix</keyword>
<dbReference type="PANTHER" id="PTHR43775:SF37">
    <property type="entry name" value="SI:DKEY-61P9.11"/>
    <property type="match status" value="1"/>
</dbReference>
<dbReference type="CDD" id="cd00833">
    <property type="entry name" value="PKS"/>
    <property type="match status" value="1"/>
</dbReference>
<dbReference type="InterPro" id="IPR014043">
    <property type="entry name" value="Acyl_transferase_dom"/>
</dbReference>
<dbReference type="Pfam" id="PF00698">
    <property type="entry name" value="Acyl_transf_1"/>
    <property type="match status" value="1"/>
</dbReference>
<dbReference type="SUPFAM" id="SSF53901">
    <property type="entry name" value="Thiolase-like"/>
    <property type="match status" value="1"/>
</dbReference>
<dbReference type="InterPro" id="IPR042099">
    <property type="entry name" value="ANL_N_sf"/>
</dbReference>
<evidence type="ECO:0000256" key="2">
    <source>
        <dbReference type="ARBA" id="ARBA00022450"/>
    </source>
</evidence>
<keyword evidence="3" id="KW-0963">Cytoplasm</keyword>
<dbReference type="InterPro" id="IPR018201">
    <property type="entry name" value="Ketoacyl_synth_AS"/>
</dbReference>
<feature type="domain" description="Carrier" evidence="8">
    <location>
        <begin position="840"/>
        <end position="915"/>
    </location>
</feature>
<protein>
    <submittedName>
        <fullName evidence="10">Hybrid non-ribosomal peptide synthetase/type I polyketide synthase</fullName>
    </submittedName>
</protein>
<dbReference type="GO" id="GO:0004315">
    <property type="term" value="F:3-oxoacyl-[acyl-carrier-protein] synthase activity"/>
    <property type="evidence" value="ECO:0007669"/>
    <property type="project" value="InterPro"/>
</dbReference>
<keyword evidence="2" id="KW-0596">Phosphopantetheine</keyword>
<dbReference type="InterPro" id="IPR020806">
    <property type="entry name" value="PKS_PP-bd"/>
</dbReference>
<evidence type="ECO:0000256" key="6">
    <source>
        <dbReference type="ARBA" id="ARBA00022737"/>
    </source>
</evidence>
<dbReference type="InterPro" id="IPR001227">
    <property type="entry name" value="Ac_transferase_dom_sf"/>
</dbReference>
<dbReference type="Gene3D" id="3.40.47.10">
    <property type="match status" value="1"/>
</dbReference>
<dbReference type="GO" id="GO:0006633">
    <property type="term" value="P:fatty acid biosynthetic process"/>
    <property type="evidence" value="ECO:0007669"/>
    <property type="project" value="InterPro"/>
</dbReference>
<sequence length="2186" mass="248349">MIQLNQISTKHPISKFQESLWYGLLRSTFHDKDDDGKPSKCYRREYPADQTKNVVHLMMTPVDIDELVKKPFKLEKSYPIRFYIVMDQVKLNCKLFIIGYHIVIDGIANYSLLLDFHKLLYGESLPMLNGMTYDDFIVQYEEWINSNDYKLKQKFWYDQIKSTKNIEWPMQFSSVQHPLHNKPSALQYQVFHNNIEELKALAHSMQINCDKNALSQLVGHFANVMPIHLNIDPSNLIDLRSIIQQVAKLIFTAKQNEMYPFIDLARYAQQTFKRKLAQQIIITKTPKMPINCQVKAIRSDVELWFDFKEQSDNMIILNINYNPIIFNTYNIKLIGEQFLKVINIMKSSNDMQFKIPKLLIDQDSLISMKFKSKSENETLAPQSFPTIHELFQQQANELPNHLALYMGELELSMTYEQLNKKSNQIARYLSQIDVKIETLVGIHLNQDMHIIPWILGILKIGGAYVPIDKTYPTERKNYIIKDSEISYFITDEKCNDWIENFSGSTGKPKGVLIEHKNVTSLLMDPKYDHFRYKDGGIRVLQVLSMAFDASLLDVIKCNEIESMNIVPSILATISPDECNPTLKYLEVGGEVLPNNLANIWKNHLKKFFNTYGPTETCIMVTNYDIVTNYNIVTNYDIVTEKNLVKSGSIIGTPRDHTSIYICDPITQELVNDKGEILIGGVGLARGYLKQDDITKEHFIFHPKLQKLLYCTGDQGCILEDGKVLYLGRFDRQVKLRGLRIELSKVEAIILCKCPEICRVSVQVNEEKKSLVAFVMPKNLDHKVIRNKLNKAMAKFQIPDIIPVDNLPSTDNGKTDHIKVKDLMPELLEKTFKITRSQHKTSKVSLVSYLQAIWQDMLALEEKPDINTNFFDLGGHSLLLLQLQKKIQQEISSIDLVDLFQKPTIESIANLLTSTDQSLDLNNSIKASNNNPVITASTANTTSKIAIISMVGCFPGAESVNELWKMIKTGQNGIHTFTDEELDEMNSKNRNDPYYVPKCGVLSNIDKFDAEFFKISHQEAVSIDPQQRLLLEKSVQALDEAGINPQYEKGRIGVFVAIEKSTYENYSYNNENDFAKKYSEEINTSFGSAATKIAYHLNLKGPAFSISSACSSSLTALKTAWNSIQCGDCDMAIVGAASIILPQSGYIAQPGLILSSNGICQPFDHNSDGTIIGNSVSVIVLKQLPDAISDRNPISAVIKSIELNNDGNNKIGYTAPSVDGQYDIIKKAIQSANLLPDDINFIEAHGTATKLGDPIEIKALTKVFTELSSTTKKHCAISSIKSNIGHCNTAAVFAGLIKTVKALEDLIIPPMAKAENIENIRVILPFSAKSINSLNNIMRKLKNYFKDYDLTTYKLYNLYNIARTLQIGRAQYEFRNVIIATSIFDALNQFEQIKSTIHITSPKENIIFVVPGQGSHSISIHRHIYKSSTLYQKKFQECVNILQKYDSTIPDLISYLDKDIYDTTYDPLLIFILSYISAEILRLVFNIQISGIIGHSLGQYVAATLAGVFPLDIALEIVLKRTQIMHKMKKGSMLATNLHSKLADNFIKVGKISLGAINEQNQCIFSGESKVIEELAVILETQGHKVKIINGTYGFHSHLTDSILDEFEIEISLLLNKVSKQTTSTIIPFISNATGGWTNIEDAYTIKFWKEHLRNTVQFETGIKTINLTFSNQIFINVGIGADTSKLVQRILNDNIVILNSFDSDKTSFEEIIGNCWCNGIEINWHNYYKHICPFMKKTHFIRLPGYSFNYTCSYWAQQSHHKELVKTNTNNFMTNKIDQQPFAKYNNLSTIEDRVVLCFKKTLGLGNFDINNNFFNCGGDSLLALSLISLLNKEFNTKLLSLKPIFDYPTPFDLANYIKETLSKSISPTINSDVNRQTLMTKLNQGCETVEPIYMIHPASGSCIFYKDIIKSLENVTVYGFEYPGLQDSTAIEYHSIQELAKIYLKDLLKNNQSDTYNLFGSSFGGIVAYEMGRKLVKQGKFVNLIMVDTPTGQDMKNSMISVAEMLHYIYSKTYNLDELIGIDDDEKALQIAIEKITLGMKQNQVIIQDDSVIKMIKKYFDVLKLNMKALRTYQLPRSEKPMPIIYFKAKIRKNLDDESPEKPWIKIQEINGGKFDCIELDGDHISVNLYPACKSIADRILLLSRQCQISNRLARIRLWFWLVLVIFSGILFVVINMDFFGRNYI</sequence>
<dbReference type="Gene3D" id="3.30.559.30">
    <property type="entry name" value="Nonribosomal peptide synthetase, condensation domain"/>
    <property type="match status" value="2"/>
</dbReference>
<dbReference type="GO" id="GO:0031177">
    <property type="term" value="F:phosphopantetheine binding"/>
    <property type="evidence" value="ECO:0007669"/>
    <property type="project" value="InterPro"/>
</dbReference>
<dbReference type="OrthoDB" id="329835at2759"/>
<organism evidence="10 11">
    <name type="scientific">Gigaspora margarita</name>
    <dbReference type="NCBI Taxonomy" id="4874"/>
    <lineage>
        <taxon>Eukaryota</taxon>
        <taxon>Fungi</taxon>
        <taxon>Fungi incertae sedis</taxon>
        <taxon>Mucoromycota</taxon>
        <taxon>Glomeromycotina</taxon>
        <taxon>Glomeromycetes</taxon>
        <taxon>Diversisporales</taxon>
        <taxon>Gigasporaceae</taxon>
        <taxon>Gigaspora</taxon>
    </lineage>
</organism>
<dbReference type="InterPro" id="IPR014030">
    <property type="entry name" value="Ketoacyl_synth_N"/>
</dbReference>
<feature type="transmembrane region" description="Helical" evidence="7">
    <location>
        <begin position="2159"/>
        <end position="2181"/>
    </location>
</feature>
<dbReference type="InterPro" id="IPR016035">
    <property type="entry name" value="Acyl_Trfase/lysoPLipase"/>
</dbReference>
<dbReference type="InterPro" id="IPR001242">
    <property type="entry name" value="Condensation_dom"/>
</dbReference>
<proteinExistence type="predicted"/>
<evidence type="ECO:0000259" key="9">
    <source>
        <dbReference type="PROSITE" id="PS52004"/>
    </source>
</evidence>
<dbReference type="SMART" id="SM00825">
    <property type="entry name" value="PKS_KS"/>
    <property type="match status" value="1"/>
</dbReference>
<dbReference type="Pfam" id="PF00109">
    <property type="entry name" value="ketoacyl-synt"/>
    <property type="match status" value="1"/>
</dbReference>
<dbReference type="GO" id="GO:0044550">
    <property type="term" value="P:secondary metabolite biosynthetic process"/>
    <property type="evidence" value="ECO:0007669"/>
    <property type="project" value="UniProtKB-ARBA"/>
</dbReference>
<dbReference type="InterPro" id="IPR054514">
    <property type="entry name" value="RhiE-like_linker"/>
</dbReference>
<dbReference type="GO" id="GO:0005737">
    <property type="term" value="C:cytoplasm"/>
    <property type="evidence" value="ECO:0007669"/>
    <property type="project" value="UniProtKB-SubCell"/>
</dbReference>
<dbReference type="InterPro" id="IPR000873">
    <property type="entry name" value="AMP-dep_synth/lig_dom"/>
</dbReference>
<comment type="caution">
    <text evidence="10">The sequence shown here is derived from an EMBL/GenBank/DDBJ whole genome shotgun (WGS) entry which is preliminary data.</text>
</comment>
<dbReference type="Gene3D" id="3.40.50.12780">
    <property type="entry name" value="N-terminal domain of ligase-like"/>
    <property type="match status" value="1"/>
</dbReference>
<keyword evidence="7" id="KW-0472">Membrane</keyword>
<dbReference type="Pfam" id="PF00550">
    <property type="entry name" value="PP-binding"/>
    <property type="match status" value="2"/>
</dbReference>
<dbReference type="SMART" id="SM00827">
    <property type="entry name" value="PKS_AT"/>
    <property type="match status" value="1"/>
</dbReference>
<dbReference type="SMART" id="SM00823">
    <property type="entry name" value="PKS_PP"/>
    <property type="match status" value="2"/>
</dbReference>
<evidence type="ECO:0000259" key="8">
    <source>
        <dbReference type="PROSITE" id="PS50075"/>
    </source>
</evidence>
<accession>A0A8H4AHW1</accession>
<dbReference type="SUPFAM" id="SSF56801">
    <property type="entry name" value="Acetyl-CoA synthetase-like"/>
    <property type="match status" value="1"/>
</dbReference>
<dbReference type="PROSITE" id="PS00098">
    <property type="entry name" value="THIOLASE_1"/>
    <property type="match status" value="1"/>
</dbReference>
<dbReference type="InterPro" id="IPR001031">
    <property type="entry name" value="Thioesterase"/>
</dbReference>
<dbReference type="SUPFAM" id="SSF52151">
    <property type="entry name" value="FabD/lysophospholipase-like"/>
    <property type="match status" value="1"/>
</dbReference>
<dbReference type="Gene3D" id="3.30.559.10">
    <property type="entry name" value="Chloramphenicol acetyltransferase-like domain"/>
    <property type="match status" value="1"/>
</dbReference>
<dbReference type="InterPro" id="IPR045851">
    <property type="entry name" value="AMP-bd_C_sf"/>
</dbReference>
<reference evidence="10 11" key="1">
    <citation type="journal article" date="2019" name="Environ. Microbiol.">
        <title>At the nexus of three kingdoms: the genome of the mycorrhizal fungus Gigaspora margarita provides insights into plant, endobacterial and fungal interactions.</title>
        <authorList>
            <person name="Venice F."/>
            <person name="Ghignone S."/>
            <person name="Salvioli di Fossalunga A."/>
            <person name="Amselem J."/>
            <person name="Novero M."/>
            <person name="Xianan X."/>
            <person name="Sedzielewska Toro K."/>
            <person name="Morin E."/>
            <person name="Lipzen A."/>
            <person name="Grigoriev I.V."/>
            <person name="Henrissat B."/>
            <person name="Martin F.M."/>
            <person name="Bonfante P."/>
        </authorList>
    </citation>
    <scope>NUCLEOTIDE SEQUENCE [LARGE SCALE GENOMIC DNA]</scope>
    <source>
        <strain evidence="10 11">BEG34</strain>
    </source>
</reference>
<evidence type="ECO:0000256" key="1">
    <source>
        <dbReference type="ARBA" id="ARBA00004496"/>
    </source>
</evidence>
<dbReference type="SUPFAM" id="SSF47336">
    <property type="entry name" value="ACP-like"/>
    <property type="match status" value="2"/>
</dbReference>
<dbReference type="Gene3D" id="3.30.300.30">
    <property type="match status" value="1"/>
</dbReference>
<evidence type="ECO:0000256" key="7">
    <source>
        <dbReference type="SAM" id="Phobius"/>
    </source>
</evidence>
<comment type="subcellular location">
    <subcellularLocation>
        <location evidence="1">Cytoplasm</location>
    </subcellularLocation>
</comment>
<evidence type="ECO:0000256" key="5">
    <source>
        <dbReference type="ARBA" id="ARBA00022679"/>
    </source>
</evidence>
<dbReference type="InterPro" id="IPR036736">
    <property type="entry name" value="ACP-like_sf"/>
</dbReference>
<feature type="domain" description="Carrier" evidence="8">
    <location>
        <begin position="1786"/>
        <end position="1862"/>
    </location>
</feature>
<dbReference type="SUPFAM" id="SSF52777">
    <property type="entry name" value="CoA-dependent acyltransferases"/>
    <property type="match status" value="1"/>
</dbReference>
<evidence type="ECO:0000313" key="11">
    <source>
        <dbReference type="Proteomes" id="UP000439903"/>
    </source>
</evidence>
<dbReference type="InterPro" id="IPR014031">
    <property type="entry name" value="Ketoacyl_synth_C"/>
</dbReference>
<keyword evidence="11" id="KW-1185">Reference proteome</keyword>
<dbReference type="Gene3D" id="3.30.70.250">
    <property type="entry name" value="Malonyl-CoA ACP transacylase, ACP-binding"/>
    <property type="match status" value="1"/>
</dbReference>
<dbReference type="PROSITE" id="PS52004">
    <property type="entry name" value="KS3_2"/>
    <property type="match status" value="1"/>
</dbReference>
<dbReference type="Pfam" id="PF22336">
    <property type="entry name" value="RhiE-like_linker"/>
    <property type="match status" value="1"/>
</dbReference>
<dbReference type="PANTHER" id="PTHR43775">
    <property type="entry name" value="FATTY ACID SYNTHASE"/>
    <property type="match status" value="1"/>
</dbReference>
<dbReference type="GO" id="GO:0004312">
    <property type="term" value="F:fatty acid synthase activity"/>
    <property type="evidence" value="ECO:0007669"/>
    <property type="project" value="TreeGrafter"/>
</dbReference>
<dbReference type="Gene3D" id="3.30.70.3290">
    <property type="match status" value="1"/>
</dbReference>
<dbReference type="InterPro" id="IPR020841">
    <property type="entry name" value="PKS_Beta-ketoAc_synthase_dom"/>
</dbReference>
<dbReference type="InterPro" id="IPR023213">
    <property type="entry name" value="CAT-like_dom_sf"/>
</dbReference>
<dbReference type="SUPFAM" id="SSF53474">
    <property type="entry name" value="alpha/beta-Hydrolases"/>
    <property type="match status" value="1"/>
</dbReference>
<dbReference type="Gene3D" id="3.40.50.980">
    <property type="match status" value="4"/>
</dbReference>
<gene>
    <name evidence="10" type="ORF">F8M41_020780</name>
</gene>
<dbReference type="Gene3D" id="3.40.50.1820">
    <property type="entry name" value="alpha/beta hydrolase"/>
    <property type="match status" value="1"/>
</dbReference>
<dbReference type="InterPro" id="IPR016039">
    <property type="entry name" value="Thiolase-like"/>
</dbReference>
<keyword evidence="4" id="KW-0597">Phosphoprotein</keyword>
<evidence type="ECO:0000256" key="4">
    <source>
        <dbReference type="ARBA" id="ARBA00022553"/>
    </source>
</evidence>
<dbReference type="PROSITE" id="PS50075">
    <property type="entry name" value="CARRIER"/>
    <property type="match status" value="2"/>
</dbReference>
<dbReference type="Pfam" id="PF00668">
    <property type="entry name" value="Condensation"/>
    <property type="match status" value="1"/>
</dbReference>
<dbReference type="Gene3D" id="3.40.366.10">
    <property type="entry name" value="Malonyl-Coenzyme A Acyl Carrier Protein, domain 2"/>
    <property type="match status" value="1"/>
</dbReference>
<name>A0A8H4AHW1_GIGMA</name>
<dbReference type="EMBL" id="WTPW01000584">
    <property type="protein sequence ID" value="KAF0497156.1"/>
    <property type="molecule type" value="Genomic_DNA"/>
</dbReference>
<feature type="domain" description="Ketosynthase family 3 (KS3)" evidence="9">
    <location>
        <begin position="941"/>
        <end position="1338"/>
    </location>
</feature>
<dbReference type="Gene3D" id="1.10.1200.10">
    <property type="entry name" value="ACP-like"/>
    <property type="match status" value="2"/>
</dbReference>
<keyword evidence="7" id="KW-0812">Transmembrane</keyword>
<dbReference type="GO" id="GO:0005886">
    <property type="term" value="C:plasma membrane"/>
    <property type="evidence" value="ECO:0007669"/>
    <property type="project" value="TreeGrafter"/>
</dbReference>
<dbReference type="InterPro" id="IPR020615">
    <property type="entry name" value="Thiolase_acyl_enz_int_AS"/>
</dbReference>
<dbReference type="Pfam" id="PF00501">
    <property type="entry name" value="AMP-binding"/>
    <property type="match status" value="2"/>
</dbReference>
<dbReference type="InterPro" id="IPR050091">
    <property type="entry name" value="PKS_NRPS_Biosynth_Enz"/>
</dbReference>
<evidence type="ECO:0000256" key="3">
    <source>
        <dbReference type="ARBA" id="ARBA00022490"/>
    </source>
</evidence>
<evidence type="ECO:0000313" key="10">
    <source>
        <dbReference type="EMBL" id="KAF0497156.1"/>
    </source>
</evidence>
<keyword evidence="6" id="KW-0677">Repeat</keyword>
<keyword evidence="5" id="KW-0808">Transferase</keyword>